<accession>A0A9D3X5R1</accession>
<proteinExistence type="predicted"/>
<organism evidence="1 2">
    <name type="scientific">Mauremys mutica</name>
    <name type="common">yellowpond turtle</name>
    <dbReference type="NCBI Taxonomy" id="74926"/>
    <lineage>
        <taxon>Eukaryota</taxon>
        <taxon>Metazoa</taxon>
        <taxon>Chordata</taxon>
        <taxon>Craniata</taxon>
        <taxon>Vertebrata</taxon>
        <taxon>Euteleostomi</taxon>
        <taxon>Archelosauria</taxon>
        <taxon>Testudinata</taxon>
        <taxon>Testudines</taxon>
        <taxon>Cryptodira</taxon>
        <taxon>Durocryptodira</taxon>
        <taxon>Testudinoidea</taxon>
        <taxon>Geoemydidae</taxon>
        <taxon>Geoemydinae</taxon>
        <taxon>Mauremys</taxon>
    </lineage>
</organism>
<keyword evidence="2" id="KW-1185">Reference proteome</keyword>
<evidence type="ECO:0000313" key="1">
    <source>
        <dbReference type="EMBL" id="KAH1173313.1"/>
    </source>
</evidence>
<evidence type="ECO:0000313" key="2">
    <source>
        <dbReference type="Proteomes" id="UP000827986"/>
    </source>
</evidence>
<dbReference type="EMBL" id="JAHDVG010000482">
    <property type="protein sequence ID" value="KAH1173313.1"/>
    <property type="molecule type" value="Genomic_DNA"/>
</dbReference>
<dbReference type="AlphaFoldDB" id="A0A9D3X5R1"/>
<protein>
    <submittedName>
        <fullName evidence="1">Uncharacterized protein</fullName>
    </submittedName>
</protein>
<gene>
    <name evidence="1" type="ORF">KIL84_017152</name>
</gene>
<comment type="caution">
    <text evidence="1">The sequence shown here is derived from an EMBL/GenBank/DDBJ whole genome shotgun (WGS) entry which is preliminary data.</text>
</comment>
<sequence length="114" mass="13230">MNKDATVIFRCESYLFDCCSFKVVHHFTITHPVLPLTSIPHFPITSIRNGNTFIRLIFLSFNISAPRINKTYPYRPSLQMLVFSTADSSQHRLRLKRVLSIHSHCLTQLSLSFF</sequence>
<reference evidence="1" key="1">
    <citation type="submission" date="2021-09" db="EMBL/GenBank/DDBJ databases">
        <title>The genome of Mauremys mutica provides insights into the evolution of semi-aquatic lifestyle.</title>
        <authorList>
            <person name="Gong S."/>
            <person name="Gao Y."/>
        </authorList>
    </citation>
    <scope>NUCLEOTIDE SEQUENCE</scope>
    <source>
        <strain evidence="1">MM-2020</strain>
        <tissue evidence="1">Muscle</tissue>
    </source>
</reference>
<dbReference type="Proteomes" id="UP000827986">
    <property type="component" value="Unassembled WGS sequence"/>
</dbReference>
<name>A0A9D3X5R1_9SAUR</name>